<reference evidence="1 2" key="1">
    <citation type="submission" date="2021-01" db="EMBL/GenBank/DDBJ databases">
        <title>Isolation and description of Catonella massiliensis sp. nov., a novel Catonella species, isolated from a stable periodontitis subject.</title>
        <authorList>
            <person name="Antezack A."/>
            <person name="Boxberger M."/>
            <person name="La Scola B."/>
            <person name="Monnet-Corti V."/>
        </authorList>
    </citation>
    <scope>NUCLEOTIDE SEQUENCE [LARGE SCALE GENOMIC DNA]</scope>
    <source>
        <strain evidence="1 2">Marseille-Q4567</strain>
    </source>
</reference>
<organism evidence="1 2">
    <name type="scientific">Catonella massiliensis</name>
    <dbReference type="NCBI Taxonomy" id="2799636"/>
    <lineage>
        <taxon>Bacteria</taxon>
        <taxon>Bacillati</taxon>
        <taxon>Bacillota</taxon>
        <taxon>Clostridia</taxon>
        <taxon>Lachnospirales</taxon>
        <taxon>Lachnospiraceae</taxon>
        <taxon>Catonella</taxon>
    </lineage>
</organism>
<proteinExistence type="predicted"/>
<gene>
    <name evidence="1" type="ORF">JJN12_12415</name>
</gene>
<evidence type="ECO:0000313" key="1">
    <source>
        <dbReference type="EMBL" id="MBK5898577.1"/>
    </source>
</evidence>
<keyword evidence="2" id="KW-1185">Reference proteome</keyword>
<sequence length="152" mass="17505">MLKIGDKYSFEVSYADRQSCLMFFKEDDSSSWSLDIGFCEGDFGDESVAPAICINPIDTDKNSVEELVGERFEVTTVKECDEREDTFYIFESEPMVSYEVEVFEIKDSKAHIRCRGIMIVDGYSDPYEEEKFEIDCLVPIIESASDWAKFEN</sequence>
<comment type="caution">
    <text evidence="1">The sequence shown here is derived from an EMBL/GenBank/DDBJ whole genome shotgun (WGS) entry which is preliminary data.</text>
</comment>
<accession>A0ABS1J3C5</accession>
<dbReference type="Proteomes" id="UP000604730">
    <property type="component" value="Unassembled WGS sequence"/>
</dbReference>
<protein>
    <recommendedName>
        <fullName evidence="3">DUF1292 domain-containing protein</fullName>
    </recommendedName>
</protein>
<evidence type="ECO:0000313" key="2">
    <source>
        <dbReference type="Proteomes" id="UP000604730"/>
    </source>
</evidence>
<dbReference type="EMBL" id="JAEPRJ010000001">
    <property type="protein sequence ID" value="MBK5898577.1"/>
    <property type="molecule type" value="Genomic_DNA"/>
</dbReference>
<name>A0ABS1J3C5_9FIRM</name>
<evidence type="ECO:0008006" key="3">
    <source>
        <dbReference type="Google" id="ProtNLM"/>
    </source>
</evidence>
<dbReference type="RefSeq" id="WP_208429986.1">
    <property type="nucleotide sequence ID" value="NZ_JAEPRJ010000001.1"/>
</dbReference>